<accession>A0A0D8XAG4</accession>
<dbReference type="InterPro" id="IPR050332">
    <property type="entry name" value="GPCR_2"/>
</dbReference>
<keyword evidence="3 5" id="KW-1133">Transmembrane helix</keyword>
<evidence type="ECO:0000256" key="3">
    <source>
        <dbReference type="ARBA" id="ARBA00022989"/>
    </source>
</evidence>
<dbReference type="OrthoDB" id="16753at2759"/>
<dbReference type="Gene3D" id="1.20.1070.10">
    <property type="entry name" value="Rhodopsin 7-helix transmembrane proteins"/>
    <property type="match status" value="1"/>
</dbReference>
<feature type="transmembrane region" description="Helical" evidence="5">
    <location>
        <begin position="161"/>
        <end position="187"/>
    </location>
</feature>
<dbReference type="AlphaFoldDB" id="A0A0D8XAG4"/>
<organism evidence="7 8">
    <name type="scientific">Dictyocaulus viviparus</name>
    <name type="common">Bovine lungworm</name>
    <dbReference type="NCBI Taxonomy" id="29172"/>
    <lineage>
        <taxon>Eukaryota</taxon>
        <taxon>Metazoa</taxon>
        <taxon>Ecdysozoa</taxon>
        <taxon>Nematoda</taxon>
        <taxon>Chromadorea</taxon>
        <taxon>Rhabditida</taxon>
        <taxon>Rhabditina</taxon>
        <taxon>Rhabditomorpha</taxon>
        <taxon>Strongyloidea</taxon>
        <taxon>Metastrongylidae</taxon>
        <taxon>Dictyocaulus</taxon>
    </lineage>
</organism>
<feature type="transmembrane region" description="Helical" evidence="5">
    <location>
        <begin position="80"/>
        <end position="103"/>
    </location>
</feature>
<dbReference type="PRINTS" id="PR00249">
    <property type="entry name" value="GPCRSECRETIN"/>
</dbReference>
<evidence type="ECO:0000313" key="7">
    <source>
        <dbReference type="EMBL" id="KJH41563.1"/>
    </source>
</evidence>
<evidence type="ECO:0000256" key="2">
    <source>
        <dbReference type="ARBA" id="ARBA00022692"/>
    </source>
</evidence>
<dbReference type="STRING" id="29172.A0A0D8XAG4"/>
<evidence type="ECO:0000313" key="8">
    <source>
        <dbReference type="Proteomes" id="UP000053766"/>
    </source>
</evidence>
<sequence>MNFKFPKIRLHHQYFRWSSTELTSCKFGSASSTEPIWQEAHVKLIAGMIAFSISVICLIPATFILWFFRSMRNQSMFIVHRHLLISFLLSGLFYLFNCFFFIVDGAPGDKLIFANHISCRILFLIQLRFLRLATFSWMLAEGVFLFRLLQSDRTDGDNLTVYKFLCWGQLCCPMICFCFCTEFISYIKVSNFAVDKYRYRLIGSC</sequence>
<reference evidence="8" key="2">
    <citation type="journal article" date="2016" name="Sci. Rep.">
        <title>Dictyocaulus viviparus genome, variome and transcriptome elucidate lungworm biology and support future intervention.</title>
        <authorList>
            <person name="McNulty S.N."/>
            <person name="Strube C."/>
            <person name="Rosa B.A."/>
            <person name="Martin J.C."/>
            <person name="Tyagi R."/>
            <person name="Choi Y.J."/>
            <person name="Wang Q."/>
            <person name="Hallsworth Pepin K."/>
            <person name="Zhang X."/>
            <person name="Ozersky P."/>
            <person name="Wilson R.K."/>
            <person name="Sternberg P.W."/>
            <person name="Gasser R.B."/>
            <person name="Mitreva M."/>
        </authorList>
    </citation>
    <scope>NUCLEOTIDE SEQUENCE [LARGE SCALE GENOMIC DNA]</scope>
    <source>
        <strain evidence="8">HannoverDv2000</strain>
    </source>
</reference>
<evidence type="ECO:0000256" key="1">
    <source>
        <dbReference type="ARBA" id="ARBA00004141"/>
    </source>
</evidence>
<keyword evidence="2 5" id="KW-0812">Transmembrane</keyword>
<dbReference type="GO" id="GO:0005886">
    <property type="term" value="C:plasma membrane"/>
    <property type="evidence" value="ECO:0007669"/>
    <property type="project" value="TreeGrafter"/>
</dbReference>
<dbReference type="Proteomes" id="UP000053766">
    <property type="component" value="Unassembled WGS sequence"/>
</dbReference>
<evidence type="ECO:0000256" key="4">
    <source>
        <dbReference type="ARBA" id="ARBA00023136"/>
    </source>
</evidence>
<protein>
    <recommendedName>
        <fullName evidence="6">G-protein coupled receptors family 2 profile 2 domain-containing protein</fullName>
    </recommendedName>
</protein>
<proteinExistence type="predicted"/>
<feature type="transmembrane region" description="Helical" evidence="5">
    <location>
        <begin position="44"/>
        <end position="68"/>
    </location>
</feature>
<dbReference type="InterPro" id="IPR017981">
    <property type="entry name" value="GPCR_2-like_7TM"/>
</dbReference>
<dbReference type="PANTHER" id="PTHR45620">
    <property type="entry name" value="PDF RECEPTOR-LIKE PROTEIN-RELATED"/>
    <property type="match status" value="1"/>
</dbReference>
<dbReference type="GO" id="GO:0007188">
    <property type="term" value="P:adenylate cyclase-modulating G protein-coupled receptor signaling pathway"/>
    <property type="evidence" value="ECO:0007669"/>
    <property type="project" value="TreeGrafter"/>
</dbReference>
<dbReference type="EMBL" id="KN716798">
    <property type="protein sequence ID" value="KJH41563.1"/>
    <property type="molecule type" value="Genomic_DNA"/>
</dbReference>
<keyword evidence="8" id="KW-1185">Reference proteome</keyword>
<dbReference type="Pfam" id="PF00002">
    <property type="entry name" value="7tm_2"/>
    <property type="match status" value="1"/>
</dbReference>
<evidence type="ECO:0000256" key="5">
    <source>
        <dbReference type="SAM" id="Phobius"/>
    </source>
</evidence>
<dbReference type="InterPro" id="IPR000832">
    <property type="entry name" value="GPCR_2_secretin-like"/>
</dbReference>
<gene>
    <name evidence="7" type="ORF">DICVIV_12461</name>
</gene>
<comment type="subcellular location">
    <subcellularLocation>
        <location evidence="1">Membrane</location>
        <topology evidence="1">Multi-pass membrane protein</topology>
    </subcellularLocation>
</comment>
<name>A0A0D8XAG4_DICVI</name>
<evidence type="ECO:0000259" key="6">
    <source>
        <dbReference type="PROSITE" id="PS50261"/>
    </source>
</evidence>
<dbReference type="PROSITE" id="PS50261">
    <property type="entry name" value="G_PROTEIN_RECEP_F2_4"/>
    <property type="match status" value="1"/>
</dbReference>
<dbReference type="GO" id="GO:0007166">
    <property type="term" value="P:cell surface receptor signaling pathway"/>
    <property type="evidence" value="ECO:0007669"/>
    <property type="project" value="InterPro"/>
</dbReference>
<feature type="domain" description="G-protein coupled receptors family 2 profile 2" evidence="6">
    <location>
        <begin position="43"/>
        <end position="168"/>
    </location>
</feature>
<reference evidence="7 8" key="1">
    <citation type="submission" date="2013-11" db="EMBL/GenBank/DDBJ databases">
        <title>Draft genome of the bovine lungworm Dictyocaulus viviparus.</title>
        <authorList>
            <person name="Mitreva M."/>
        </authorList>
    </citation>
    <scope>NUCLEOTIDE SEQUENCE [LARGE SCALE GENOMIC DNA]</scope>
    <source>
        <strain evidence="7 8">HannoverDv2000</strain>
    </source>
</reference>
<keyword evidence="4 5" id="KW-0472">Membrane</keyword>
<dbReference type="GO" id="GO:0008528">
    <property type="term" value="F:G protein-coupled peptide receptor activity"/>
    <property type="evidence" value="ECO:0007669"/>
    <property type="project" value="TreeGrafter"/>
</dbReference>
<dbReference type="PANTHER" id="PTHR45620:SF42">
    <property type="entry name" value="G-PROTEIN COUPLED RECEPTOR SEB-2"/>
    <property type="match status" value="1"/>
</dbReference>